<feature type="coiled-coil region" evidence="1">
    <location>
        <begin position="52"/>
        <end position="125"/>
    </location>
</feature>
<feature type="coiled-coil region" evidence="1">
    <location>
        <begin position="158"/>
        <end position="206"/>
    </location>
</feature>
<dbReference type="RefSeq" id="WP_042031461.1">
    <property type="nucleotide sequence ID" value="NZ_CAWMFX010000027.1"/>
</dbReference>
<name>A0A7T4A8P3_AERJA</name>
<dbReference type="GeneID" id="69553115"/>
<evidence type="ECO:0000313" key="2">
    <source>
        <dbReference type="EMBL" id="QQB19301.1"/>
    </source>
</evidence>
<gene>
    <name evidence="2" type="ORF">I6H43_17530</name>
</gene>
<keyword evidence="1" id="KW-0175">Coiled coil</keyword>
<organism evidence="2 3">
    <name type="scientific">Aeromonas jandaei</name>
    <dbReference type="NCBI Taxonomy" id="650"/>
    <lineage>
        <taxon>Bacteria</taxon>
        <taxon>Pseudomonadati</taxon>
        <taxon>Pseudomonadota</taxon>
        <taxon>Gammaproteobacteria</taxon>
        <taxon>Aeromonadales</taxon>
        <taxon>Aeromonadaceae</taxon>
        <taxon>Aeromonas</taxon>
    </lineage>
</organism>
<evidence type="ECO:0000256" key="1">
    <source>
        <dbReference type="SAM" id="Coils"/>
    </source>
</evidence>
<proteinExistence type="predicted"/>
<protein>
    <submittedName>
        <fullName evidence="2">Uncharacterized protein</fullName>
    </submittedName>
</protein>
<accession>A0A7T4A8P3</accession>
<reference evidence="2 3" key="1">
    <citation type="submission" date="2020-12" db="EMBL/GenBank/DDBJ databases">
        <title>FDA dAtabase for Regulatory Grade micrObial Sequences (FDA-ARGOS): Supporting development and validation of Infectious Disease Dx tests.</title>
        <authorList>
            <person name="Sproer C."/>
            <person name="Gronow S."/>
            <person name="Severitt S."/>
            <person name="Schroder I."/>
            <person name="Tallon L."/>
            <person name="Sadzewicz L."/>
            <person name="Zhao X."/>
            <person name="Boylan J."/>
            <person name="Ott S."/>
            <person name="Bowen H."/>
            <person name="Vavikolanu K."/>
            <person name="Mehta A."/>
            <person name="Aluvathingal J."/>
            <person name="Nadendla S."/>
            <person name="Lowell S."/>
            <person name="Myers T."/>
            <person name="Yan Y."/>
            <person name="Sichtig H."/>
        </authorList>
    </citation>
    <scope>NUCLEOTIDE SEQUENCE [LARGE SCALE GENOMIC DNA]</scope>
    <source>
        <strain evidence="2 3">FDAARGOS_986</strain>
    </source>
</reference>
<sequence>MTTELNPSEATSLALNTLTSQFRNILLMPDGPAKAAIGSFETLLTANLTMISESANAHIDEFNGLIDQLEARDGELNDQIALVSQLRQQVAEAEQRIAAARQEGAAELEAKADELYKAQRALNEIDTKFSALQFTSRQTDRQLADLKAMDPAGMKRRIKEKNDLLEQQRTAIAKHKSNEAAYRAEVLKLERRIKDLLDAINEQDRELESRHGVIMELESCRDAKLVWFKHLAKTYKGEDGTLWNVYLVDHGLQSNLPYLINDLNWKLHAMKSDGSGCSVMLSQWMNPIYPTPFGAGAPDAMTQDIFNFMLEALEKSHPHLLPRATWAKTVSIHECGLPPRVIRPLEQAGLDTLYKVLSNQGAALNKVRVIGEKLVGQIVYACDLKVKLWEEQFAASQQPEQHKEAA</sequence>
<evidence type="ECO:0000313" key="3">
    <source>
        <dbReference type="Proteomes" id="UP000595481"/>
    </source>
</evidence>
<dbReference type="Proteomes" id="UP000595481">
    <property type="component" value="Chromosome"/>
</dbReference>
<dbReference type="EMBL" id="CP066092">
    <property type="protein sequence ID" value="QQB19301.1"/>
    <property type="molecule type" value="Genomic_DNA"/>
</dbReference>
<keyword evidence="3" id="KW-1185">Reference proteome</keyword>